<reference evidence="1 2" key="1">
    <citation type="journal article" date="2011" name="Stand. Genomic Sci.">
        <title>Complete genome sequence of Bacteroides salanitronis type strain (BL78).</title>
        <authorList>
            <person name="Gronow S."/>
            <person name="Held B."/>
            <person name="Lucas S."/>
            <person name="Lapidus A."/>
            <person name="Del Rio T.G."/>
            <person name="Nolan M."/>
            <person name="Tice H."/>
            <person name="Deshpande S."/>
            <person name="Cheng J.F."/>
            <person name="Pitluck S."/>
            <person name="Liolios K."/>
            <person name="Pagani I."/>
            <person name="Ivanova N."/>
            <person name="Mavromatis K."/>
            <person name="Pati A."/>
            <person name="Tapia R."/>
            <person name="Han C."/>
            <person name="Goodwin L."/>
            <person name="Chen A."/>
            <person name="Palaniappan K."/>
            <person name="Land M."/>
            <person name="Hauser L."/>
            <person name="Chang Y.J."/>
            <person name="Jeffries C.D."/>
            <person name="Brambilla E.M."/>
            <person name="Rohde M."/>
            <person name="Goker M."/>
            <person name="Detter J.C."/>
            <person name="Woyke T."/>
            <person name="Bristow J."/>
            <person name="Markowitz V."/>
            <person name="Hugenholtz P."/>
            <person name="Kyrpides N.C."/>
            <person name="Klenk H.P."/>
            <person name="Eisen J.A."/>
        </authorList>
    </citation>
    <scope>NUCLEOTIDE SEQUENCE [LARGE SCALE GENOMIC DNA]</scope>
    <source>
        <strain evidence="1 2">DSM 18170</strain>
    </source>
</reference>
<evidence type="ECO:0000313" key="2">
    <source>
        <dbReference type="Proteomes" id="UP000007486"/>
    </source>
</evidence>
<keyword evidence="2" id="KW-1185">Reference proteome</keyword>
<organism evidence="1 2">
    <name type="scientific">Phocaeicola salanitronis (strain DSM 18170 / JCM 13657 / CCUG 60908 / BL78)</name>
    <name type="common">Bacteroides salanitronis</name>
    <dbReference type="NCBI Taxonomy" id="667015"/>
    <lineage>
        <taxon>Bacteria</taxon>
        <taxon>Pseudomonadati</taxon>
        <taxon>Bacteroidota</taxon>
        <taxon>Bacteroidia</taxon>
        <taxon>Bacteroidales</taxon>
        <taxon>Bacteroidaceae</taxon>
        <taxon>Phocaeicola</taxon>
    </lineage>
</organism>
<dbReference type="EMBL" id="CP002530">
    <property type="protein sequence ID" value="ADY35433.1"/>
    <property type="molecule type" value="Genomic_DNA"/>
</dbReference>
<sequence>MKLFYRKKLSLVSIIPVENEKTFEQLTIATPMRKNKLNIRISPNELQGLFADSHTKSCVSITYTIFRKPILLYHKADMMKRCRYVTRCMRLHPSVLIARTAVLTGWDWNTGCRGQQSRHGRTGRTIGRVGFCSVAL</sequence>
<accession>F0R2N8</accession>
<gene>
    <name evidence="1" type="ordered locus">Bacsa_0840</name>
</gene>
<protein>
    <submittedName>
        <fullName evidence="1">Uncharacterized protein</fullName>
    </submittedName>
</protein>
<name>F0R2N8_PHOSB</name>
<dbReference type="HOGENOM" id="CLU_1871294_0_0_10"/>
<dbReference type="Proteomes" id="UP000007486">
    <property type="component" value="Chromosome"/>
</dbReference>
<evidence type="ECO:0000313" key="1">
    <source>
        <dbReference type="EMBL" id="ADY35433.1"/>
    </source>
</evidence>
<dbReference type="KEGG" id="bsa:Bacsa_0840"/>
<proteinExistence type="predicted"/>
<dbReference type="AlphaFoldDB" id="F0R2N8"/>